<accession>A0ABP0JTU2</accession>
<evidence type="ECO:0000313" key="4">
    <source>
        <dbReference type="EMBL" id="CAK9017881.1"/>
    </source>
</evidence>
<organism evidence="4 5">
    <name type="scientific">Durusdinium trenchii</name>
    <dbReference type="NCBI Taxonomy" id="1381693"/>
    <lineage>
        <taxon>Eukaryota</taxon>
        <taxon>Sar</taxon>
        <taxon>Alveolata</taxon>
        <taxon>Dinophyceae</taxon>
        <taxon>Suessiales</taxon>
        <taxon>Symbiodiniaceae</taxon>
        <taxon>Durusdinium</taxon>
    </lineage>
</organism>
<keyword evidence="4" id="KW-0808">Transferase</keyword>
<evidence type="ECO:0000313" key="5">
    <source>
        <dbReference type="Proteomes" id="UP001642464"/>
    </source>
</evidence>
<keyword evidence="5" id="KW-1185">Reference proteome</keyword>
<dbReference type="GO" id="GO:0016740">
    <property type="term" value="F:transferase activity"/>
    <property type="evidence" value="ECO:0007669"/>
    <property type="project" value="UniProtKB-KW"/>
</dbReference>
<dbReference type="SUPFAM" id="SSF52009">
    <property type="entry name" value="Phosphohistidine domain"/>
    <property type="match status" value="1"/>
</dbReference>
<sequence length="944" mass="101867">MGAVLSSLKARVVGPASPEKTAGNVKSSKDLEAWAAEGAAPLAFPVTGDTALYKTDEVGGKTLSIVKLVKIGVNVPDSMAVSVECYHRVVEKLQQEKGESVADWVAGKGSVDGIRDALQNGSGNLVSPEVREVVRAFAKGDKTYAVRSSANVEDSTDSSFAGQFVTLLNVAGTEDAICKAIEECWASCLGEGVRAYLEKSGVTPQMGVLVMEQIDSEVSGVLFQANPLTQSRSSWVINATYGQGEGVVGGTLVVDEFTLHAQTKKVLRKSIEKKTSKLVLNTEEGGLREEEITDEAAQTQSCMSDAMIAQLVNAAEKLRLGYNSEQDIEFAFVGDKVFILQARPITTMLETLPWEAPEVGFWQLNGHLTTPLSPIYARIWQYGMSKGAIANSDDVGLGFTAVDTAIINGFAYFCFRQPGPKKPPSALPPPFVLRMIMRLTAGKATKAATAWWTSKGYLAFMDKWDAEIKPALIARHLEMQRKDLGAMSDAELSTHLEALLEYGKDQYYLHSKYSMENLNPVGYFVMESLALSNDKITKAEAFQCLLGTSKISEGLHGEFPDTIDAIAADDLVSKVLADDTIDAEAALAEISNVLQGEAKAQFDQMMEHVKFRLAEGYDVACSTLGENPALLLQGIKSAVASRKRETDPGAMERVQAERSKHIQDVRSRIPAESQAKFDELLKEATSVSRLRDERAVYTDLWGMGVVRAGLLEAGRRITAKSTICSDASLIVEADMPEVLDMLKPGWVETAEFWNDLKQRRQYRSTASIRNCPPYLGGVKLVPTRAHFPNEYLARSALATIFCIDEIFTIPDLESEDTDADAAAGVETSLDKDTLRGVPGSSGMYTGPVCIVKSSADLAKIKQGDVVFTTYSSSLVNFILPVCGALVTDFGATLSHAAICAREAKIACVVGSKCGTVKFNDGDIVTVDGTKGLVKRQSAAPAAAH</sequence>
<dbReference type="Proteomes" id="UP001642464">
    <property type="component" value="Unassembled WGS sequence"/>
</dbReference>
<dbReference type="PANTHER" id="PTHR43615:SF1">
    <property type="entry name" value="PPDK_N DOMAIN-CONTAINING PROTEIN"/>
    <property type="match status" value="1"/>
</dbReference>
<dbReference type="Pfam" id="PF01326">
    <property type="entry name" value="PPDK_N"/>
    <property type="match status" value="1"/>
</dbReference>
<dbReference type="InterPro" id="IPR002192">
    <property type="entry name" value="PPDK_AMP/ATP-bd"/>
</dbReference>
<dbReference type="InterPro" id="IPR036637">
    <property type="entry name" value="Phosphohistidine_dom_sf"/>
</dbReference>
<gene>
    <name evidence="4" type="ORF">SCF082_LOCUS13851</name>
</gene>
<dbReference type="Gene3D" id="3.30.470.20">
    <property type="entry name" value="ATP-grasp fold, B domain"/>
    <property type="match status" value="1"/>
</dbReference>
<dbReference type="Gene3D" id="3.30.1490.20">
    <property type="entry name" value="ATP-grasp fold, A domain"/>
    <property type="match status" value="1"/>
</dbReference>
<evidence type="ECO:0000259" key="3">
    <source>
        <dbReference type="Pfam" id="PF01326"/>
    </source>
</evidence>
<dbReference type="EMBL" id="CAXAMM010008599">
    <property type="protein sequence ID" value="CAK9017881.1"/>
    <property type="molecule type" value="Genomic_DNA"/>
</dbReference>
<evidence type="ECO:0000259" key="2">
    <source>
        <dbReference type="Pfam" id="PF00391"/>
    </source>
</evidence>
<dbReference type="Gene3D" id="3.50.30.10">
    <property type="entry name" value="Phosphohistidine domain"/>
    <property type="match status" value="1"/>
</dbReference>
<feature type="domain" description="Pyruvate phosphate dikinase AMP/ATP-binding" evidence="3">
    <location>
        <begin position="56"/>
        <end position="348"/>
    </location>
</feature>
<dbReference type="SUPFAM" id="SSF56059">
    <property type="entry name" value="Glutathione synthetase ATP-binding domain-like"/>
    <property type="match status" value="1"/>
</dbReference>
<evidence type="ECO:0000256" key="1">
    <source>
        <dbReference type="ARBA" id="ARBA00007837"/>
    </source>
</evidence>
<proteinExistence type="inferred from homology"/>
<comment type="similarity">
    <text evidence="1">Belongs to the PEP-utilizing enzyme family.</text>
</comment>
<dbReference type="InterPro" id="IPR008279">
    <property type="entry name" value="PEP-util_enz_mobile_dom"/>
</dbReference>
<dbReference type="Pfam" id="PF00391">
    <property type="entry name" value="PEP-utilizers"/>
    <property type="match status" value="1"/>
</dbReference>
<reference evidence="4 5" key="1">
    <citation type="submission" date="2024-02" db="EMBL/GenBank/DDBJ databases">
        <authorList>
            <person name="Chen Y."/>
            <person name="Shah S."/>
            <person name="Dougan E. K."/>
            <person name="Thang M."/>
            <person name="Chan C."/>
        </authorList>
    </citation>
    <scope>NUCLEOTIDE SEQUENCE [LARGE SCALE GENOMIC DNA]</scope>
</reference>
<protein>
    <submittedName>
        <fullName evidence="4">Prodigiosin synthesizing transferase PigC (Prodigiosin synthetase PigC)</fullName>
    </submittedName>
</protein>
<feature type="domain" description="PEP-utilising enzyme mobile" evidence="2">
    <location>
        <begin position="862"/>
        <end position="931"/>
    </location>
</feature>
<dbReference type="InterPro" id="IPR051549">
    <property type="entry name" value="PEP_Utilizing_Enz"/>
</dbReference>
<comment type="caution">
    <text evidence="4">The sequence shown here is derived from an EMBL/GenBank/DDBJ whole genome shotgun (WGS) entry which is preliminary data.</text>
</comment>
<dbReference type="InterPro" id="IPR013815">
    <property type="entry name" value="ATP_grasp_subdomain_1"/>
</dbReference>
<name>A0ABP0JTU2_9DINO</name>
<dbReference type="PANTHER" id="PTHR43615">
    <property type="entry name" value="PHOSPHOENOLPYRUVATE SYNTHASE-RELATED"/>
    <property type="match status" value="1"/>
</dbReference>